<dbReference type="Pfam" id="PF24864">
    <property type="entry name" value="DUF7730"/>
    <property type="match status" value="1"/>
</dbReference>
<gene>
    <name evidence="4" type="ORF">EV356DRAFT_505405</name>
</gene>
<feature type="domain" description="DUF7730" evidence="3">
    <location>
        <begin position="106"/>
        <end position="363"/>
    </location>
</feature>
<proteinExistence type="predicted"/>
<keyword evidence="2" id="KW-0472">Membrane</keyword>
<accession>A0A6A6H3Y0</accession>
<dbReference type="AlphaFoldDB" id="A0A6A6H3Y0"/>
<dbReference type="PANTHER" id="PTHR38790">
    <property type="entry name" value="2EXR DOMAIN-CONTAINING PROTEIN-RELATED"/>
    <property type="match status" value="1"/>
</dbReference>
<protein>
    <recommendedName>
        <fullName evidence="3">DUF7730 domain-containing protein</fullName>
    </recommendedName>
</protein>
<keyword evidence="5" id="KW-1185">Reference proteome</keyword>
<keyword evidence="2" id="KW-0812">Transmembrane</keyword>
<dbReference type="InterPro" id="IPR056632">
    <property type="entry name" value="DUF7730"/>
</dbReference>
<reference evidence="4" key="1">
    <citation type="journal article" date="2020" name="Stud. Mycol.">
        <title>101 Dothideomycetes genomes: a test case for predicting lifestyles and emergence of pathogens.</title>
        <authorList>
            <person name="Haridas S."/>
            <person name="Albert R."/>
            <person name="Binder M."/>
            <person name="Bloem J."/>
            <person name="Labutti K."/>
            <person name="Salamov A."/>
            <person name="Andreopoulos B."/>
            <person name="Baker S."/>
            <person name="Barry K."/>
            <person name="Bills G."/>
            <person name="Bluhm B."/>
            <person name="Cannon C."/>
            <person name="Castanera R."/>
            <person name="Culley D."/>
            <person name="Daum C."/>
            <person name="Ezra D."/>
            <person name="Gonzalez J."/>
            <person name="Henrissat B."/>
            <person name="Kuo A."/>
            <person name="Liang C."/>
            <person name="Lipzen A."/>
            <person name="Lutzoni F."/>
            <person name="Magnuson J."/>
            <person name="Mondo S."/>
            <person name="Nolan M."/>
            <person name="Ohm R."/>
            <person name="Pangilinan J."/>
            <person name="Park H.-J."/>
            <person name="Ramirez L."/>
            <person name="Alfaro M."/>
            <person name="Sun H."/>
            <person name="Tritt A."/>
            <person name="Yoshinaga Y."/>
            <person name="Zwiers L.-H."/>
            <person name="Turgeon B."/>
            <person name="Goodwin S."/>
            <person name="Spatafora J."/>
            <person name="Crous P."/>
            <person name="Grigoriev I."/>
        </authorList>
    </citation>
    <scope>NUCLEOTIDE SEQUENCE</scope>
    <source>
        <strain evidence="4">Tuck. ex Michener</strain>
    </source>
</reference>
<organism evidence="4 5">
    <name type="scientific">Viridothelium virens</name>
    <name type="common">Speckled blister lichen</name>
    <name type="synonym">Trypethelium virens</name>
    <dbReference type="NCBI Taxonomy" id="1048519"/>
    <lineage>
        <taxon>Eukaryota</taxon>
        <taxon>Fungi</taxon>
        <taxon>Dikarya</taxon>
        <taxon>Ascomycota</taxon>
        <taxon>Pezizomycotina</taxon>
        <taxon>Dothideomycetes</taxon>
        <taxon>Dothideomycetes incertae sedis</taxon>
        <taxon>Trypetheliales</taxon>
        <taxon>Trypetheliaceae</taxon>
        <taxon>Viridothelium</taxon>
    </lineage>
</organism>
<dbReference type="OrthoDB" id="4757095at2759"/>
<evidence type="ECO:0000256" key="1">
    <source>
        <dbReference type="SAM" id="MobiDB-lite"/>
    </source>
</evidence>
<dbReference type="EMBL" id="ML991817">
    <property type="protein sequence ID" value="KAF2232233.1"/>
    <property type="molecule type" value="Genomic_DNA"/>
</dbReference>
<name>A0A6A6H3Y0_VIRVR</name>
<feature type="region of interest" description="Disordered" evidence="1">
    <location>
        <begin position="425"/>
        <end position="457"/>
    </location>
</feature>
<evidence type="ECO:0000256" key="2">
    <source>
        <dbReference type="SAM" id="Phobius"/>
    </source>
</evidence>
<keyword evidence="2" id="KW-1133">Transmembrane helix</keyword>
<evidence type="ECO:0000313" key="5">
    <source>
        <dbReference type="Proteomes" id="UP000800092"/>
    </source>
</evidence>
<feature type="transmembrane region" description="Helical" evidence="2">
    <location>
        <begin position="15"/>
        <end position="39"/>
    </location>
</feature>
<dbReference type="Proteomes" id="UP000800092">
    <property type="component" value="Unassembled WGS sequence"/>
</dbReference>
<evidence type="ECO:0000259" key="3">
    <source>
        <dbReference type="Pfam" id="PF24864"/>
    </source>
</evidence>
<sequence>MARRWRHPRQWPSAAWSYFTSSLIIITCPCWCLPIWGWVEYDDYQIRKRNSSKEFQKRRASYAPDPMPELRERHLEIPLEHPVLVRESQKRLRSSKHATILQKTSSQQQSLLLQKLPIEVRLLIWEHCIGGELLHIVREPGRLGYVICPFWKFDLPLYSSSNTFIRESTRTAIEEWASPNYTSNHICWSPQDADGLSYARTRESKLFGLNSVSKRAFLPLLQTCRQVYSEALPIMYQTNVFDIKSLDTLLSLPRTTIHVDLIRTLRLSWDFCADPLQPRLNANPPPARRGLFSDAIPPFDLDTWLRACAFLSRMKGLQELVLTIEGARWAAQSPESASQLLLPLAGVKVGRIFEVHVPWESNEWEDAVVKLVERQQKHEDGGEVEWLEDISWARTLLEETVQTNSEGRRMTLSKWKRMLKNKEKETRSFKKIAHTESGHVKDPDAEKGDGKENEKENMIDTLEVSVRSEQNERNVGFEIVRREELLHVTKLPTFPARKRHRRNKAFRQR</sequence>
<evidence type="ECO:0000313" key="4">
    <source>
        <dbReference type="EMBL" id="KAF2232233.1"/>
    </source>
</evidence>